<proteinExistence type="inferred from homology"/>
<dbReference type="OrthoDB" id="5957391at2759"/>
<dbReference type="EMBL" id="HE576753">
    <property type="protein sequence ID" value="CCC68810.1"/>
    <property type="molecule type" value="Genomic_DNA"/>
</dbReference>
<feature type="domain" description="PHP" evidence="9">
    <location>
        <begin position="4"/>
        <end position="243"/>
    </location>
</feature>
<evidence type="ECO:0000259" key="9">
    <source>
        <dbReference type="Pfam" id="PF02811"/>
    </source>
</evidence>
<reference evidence="10 11" key="1">
    <citation type="journal article" date="2011" name="Proc. Natl. Acad. Sci. U.S.A.">
        <title>Evolutionary erosion of yeast sex chromosomes by mating-type switching accidents.</title>
        <authorList>
            <person name="Gordon J.L."/>
            <person name="Armisen D."/>
            <person name="Proux-Wera E."/>
            <person name="Oheigeartaigh S.S."/>
            <person name="Byrne K.P."/>
            <person name="Wolfe K.H."/>
        </authorList>
    </citation>
    <scope>NUCLEOTIDE SEQUENCE [LARGE SCALE GENOMIC DNA]</scope>
    <source>
        <strain evidence="11">ATCC 76901 / BCRC 22586 / CBS 4309 / NBRC 1992 / NRRL Y-12630</strain>
    </source>
</reference>
<dbReference type="GO" id="GO:0005737">
    <property type="term" value="C:cytoplasm"/>
    <property type="evidence" value="ECO:0007669"/>
    <property type="project" value="TreeGrafter"/>
</dbReference>
<dbReference type="SUPFAM" id="SSF89550">
    <property type="entry name" value="PHP domain-like"/>
    <property type="match status" value="1"/>
</dbReference>
<evidence type="ECO:0000256" key="5">
    <source>
        <dbReference type="ARBA" id="ARBA00022801"/>
    </source>
</evidence>
<comment type="pathway">
    <text evidence="1 8">Amino-acid biosynthesis; L-histidine biosynthesis; L-histidine from 5-phospho-alpha-D-ribose 1-diphosphate: step 8/9.</text>
</comment>
<dbReference type="HOGENOM" id="CLU_054611_0_1_1"/>
<comment type="catalytic activity">
    <reaction evidence="7 8">
        <text>L-histidinol phosphate + H2O = L-histidinol + phosphate</text>
        <dbReference type="Rhea" id="RHEA:14465"/>
        <dbReference type="ChEBI" id="CHEBI:15377"/>
        <dbReference type="ChEBI" id="CHEBI:43474"/>
        <dbReference type="ChEBI" id="CHEBI:57699"/>
        <dbReference type="ChEBI" id="CHEBI:57980"/>
        <dbReference type="EC" id="3.1.3.15"/>
    </reaction>
</comment>
<dbReference type="InterPro" id="IPR010140">
    <property type="entry name" value="Histidinol_P_phosphatase_HisJ"/>
</dbReference>
<keyword evidence="6 8" id="KW-0368">Histidine biosynthesis</keyword>
<dbReference type="PANTHER" id="PTHR21039">
    <property type="entry name" value="HISTIDINOL PHOSPHATASE-RELATED"/>
    <property type="match status" value="1"/>
</dbReference>
<sequence length="333" mass="38275">MHSHHSHSGDYVAHGVDPLDAMVAQARKMNFVTYCLTEHMPRIDPNYIYPEEREIGGGDDDQVLETLSSNFEKFLKHAQKIKNDSIEGETEIIIGTEIEGCDVSHINYAKKLLEEKKDVIKFCVGSVHHIYGIPIDFDQENWNTALKKAGNNLKQLIIDYFELQYKQLTSLQPLVVGHFDLFKLYLPKDLKINPLTGQVSDDESSVLASSISLINQWDELRDIVIRNLKYIRQYGGLIEINTSALRKKLPEPYPGEDLCELVKEYCDGRFVLSDDAHATSQVGVCYAEALNFIINVIKLDRIYYLTEYKNLSIKVEQMDINKFKNHKFWKALQ</sequence>
<dbReference type="InterPro" id="IPR016195">
    <property type="entry name" value="Pol/histidinol_Pase-like"/>
</dbReference>
<dbReference type="EC" id="3.1.3.15" evidence="3 8"/>
<organism evidence="10 11">
    <name type="scientific">Naumovozyma castellii</name>
    <name type="common">Yeast</name>
    <name type="synonym">Saccharomyces castellii</name>
    <dbReference type="NCBI Taxonomy" id="27288"/>
    <lineage>
        <taxon>Eukaryota</taxon>
        <taxon>Fungi</taxon>
        <taxon>Dikarya</taxon>
        <taxon>Ascomycota</taxon>
        <taxon>Saccharomycotina</taxon>
        <taxon>Saccharomycetes</taxon>
        <taxon>Saccharomycetales</taxon>
        <taxon>Saccharomycetaceae</taxon>
        <taxon>Naumovozyma</taxon>
    </lineage>
</organism>
<dbReference type="InParanoid" id="G0VA80"/>
<dbReference type="UniPathway" id="UPA00031">
    <property type="reaction ID" value="UER00013"/>
</dbReference>
<dbReference type="FunFam" id="3.20.20.140:FF:000088">
    <property type="entry name" value="Histidinol-phosphatase"/>
    <property type="match status" value="1"/>
</dbReference>
<dbReference type="GeneID" id="96902367"/>
<dbReference type="OMA" id="DYDRPMY"/>
<dbReference type="Gene3D" id="3.20.20.140">
    <property type="entry name" value="Metal-dependent hydrolases"/>
    <property type="match status" value="1"/>
</dbReference>
<accession>G0VA80</accession>
<evidence type="ECO:0000256" key="1">
    <source>
        <dbReference type="ARBA" id="ARBA00004970"/>
    </source>
</evidence>
<evidence type="ECO:0000313" key="11">
    <source>
        <dbReference type="Proteomes" id="UP000001640"/>
    </source>
</evidence>
<evidence type="ECO:0000256" key="3">
    <source>
        <dbReference type="ARBA" id="ARBA00013085"/>
    </source>
</evidence>
<evidence type="ECO:0000256" key="8">
    <source>
        <dbReference type="RuleBase" id="RU366003"/>
    </source>
</evidence>
<dbReference type="Pfam" id="PF02811">
    <property type="entry name" value="PHP"/>
    <property type="match status" value="1"/>
</dbReference>
<dbReference type="Proteomes" id="UP000001640">
    <property type="component" value="Chromosome 2"/>
</dbReference>
<reference key="2">
    <citation type="submission" date="2011-08" db="EMBL/GenBank/DDBJ databases">
        <title>Genome sequence of Naumovozyma castellii.</title>
        <authorList>
            <person name="Gordon J.L."/>
            <person name="Armisen D."/>
            <person name="Proux-Wera E."/>
            <person name="OhEigeartaigh S.S."/>
            <person name="Byrne K.P."/>
            <person name="Wolfe K.H."/>
        </authorList>
    </citation>
    <scope>NUCLEOTIDE SEQUENCE</scope>
    <source>
        <strain>Type strain:CBS 4309</strain>
    </source>
</reference>
<evidence type="ECO:0000256" key="7">
    <source>
        <dbReference type="ARBA" id="ARBA00049158"/>
    </source>
</evidence>
<dbReference type="GO" id="GO:0000105">
    <property type="term" value="P:L-histidine biosynthetic process"/>
    <property type="evidence" value="ECO:0007669"/>
    <property type="project" value="UniProtKB-UniRule"/>
</dbReference>
<dbReference type="eggNOG" id="ENOG502RXUQ">
    <property type="taxonomic scope" value="Eukaryota"/>
</dbReference>
<dbReference type="NCBIfam" id="TIGR01856">
    <property type="entry name" value="hisJ_fam"/>
    <property type="match status" value="1"/>
</dbReference>
<name>G0VA80_NAUCA</name>
<keyword evidence="5 8" id="KW-0378">Hydrolase</keyword>
<evidence type="ECO:0000256" key="6">
    <source>
        <dbReference type="ARBA" id="ARBA00023102"/>
    </source>
</evidence>
<evidence type="ECO:0000313" key="10">
    <source>
        <dbReference type="EMBL" id="CCC68810.1"/>
    </source>
</evidence>
<comment type="similarity">
    <text evidence="2 8">Belongs to the PHP hydrolase family. HisK subfamily.</text>
</comment>
<dbReference type="GO" id="GO:0004401">
    <property type="term" value="F:histidinol-phosphatase activity"/>
    <property type="evidence" value="ECO:0007669"/>
    <property type="project" value="UniProtKB-UniRule"/>
</dbReference>
<gene>
    <name evidence="10" type="primary">NCAS0B07260</name>
    <name evidence="10" type="ordered locus">NCAS_0B07260</name>
</gene>
<dbReference type="PANTHER" id="PTHR21039:SF0">
    <property type="entry name" value="HISTIDINOL-PHOSPHATASE"/>
    <property type="match status" value="1"/>
</dbReference>
<dbReference type="STRING" id="1064592.G0VA80"/>
<dbReference type="InterPro" id="IPR004013">
    <property type="entry name" value="PHP_dom"/>
</dbReference>
<keyword evidence="4 8" id="KW-0028">Amino-acid biosynthesis</keyword>
<dbReference type="AlphaFoldDB" id="G0VA80"/>
<protein>
    <recommendedName>
        <fullName evidence="3 8">Histidinol-phosphatase</fullName>
        <shortName evidence="8">HolPase</shortName>
        <ecNumber evidence="3 8">3.1.3.15</ecNumber>
    </recommendedName>
</protein>
<evidence type="ECO:0000256" key="4">
    <source>
        <dbReference type="ARBA" id="ARBA00022605"/>
    </source>
</evidence>
<evidence type="ECO:0000256" key="2">
    <source>
        <dbReference type="ARBA" id="ARBA00009152"/>
    </source>
</evidence>
<dbReference type="FunCoup" id="G0VA80">
    <property type="interactions" value="139"/>
</dbReference>
<dbReference type="KEGG" id="ncs:NCAS_0B07260"/>
<keyword evidence="11" id="KW-1185">Reference proteome</keyword>
<dbReference type="RefSeq" id="XP_003675181.1">
    <property type="nucleotide sequence ID" value="XM_003675133.1"/>
</dbReference>